<name>A0A1A9HY02_9BACT</name>
<dbReference type="STRING" id="1176587.A8C56_04335"/>
<evidence type="ECO:0000313" key="2">
    <source>
        <dbReference type="Proteomes" id="UP000077667"/>
    </source>
</evidence>
<reference evidence="1 2" key="1">
    <citation type="submission" date="2016-05" db="EMBL/GenBank/DDBJ databases">
        <title>Niabella ginsenosidivorans BS26 whole genome sequencing.</title>
        <authorList>
            <person name="Im W.T."/>
            <person name="Siddiqi M.Z."/>
        </authorList>
    </citation>
    <scope>NUCLEOTIDE SEQUENCE [LARGE SCALE GENOMIC DNA]</scope>
    <source>
        <strain evidence="1 2">BS26</strain>
    </source>
</reference>
<sequence>MVRAYGALSFLTPLYLELKFAIDNQPGNASVFIIRKQPRAISPALYVNCRIYSAVKALHKVLTAIGTVHIKNR</sequence>
<dbReference type="KEGG" id="nia:A8C56_04335"/>
<gene>
    <name evidence="1" type="ORF">A8C56_04335</name>
</gene>
<evidence type="ECO:0000313" key="1">
    <source>
        <dbReference type="EMBL" id="ANH80308.1"/>
    </source>
</evidence>
<organism evidence="1 2">
    <name type="scientific">Niabella ginsenosidivorans</name>
    <dbReference type="NCBI Taxonomy" id="1176587"/>
    <lineage>
        <taxon>Bacteria</taxon>
        <taxon>Pseudomonadati</taxon>
        <taxon>Bacteroidota</taxon>
        <taxon>Chitinophagia</taxon>
        <taxon>Chitinophagales</taxon>
        <taxon>Chitinophagaceae</taxon>
        <taxon>Niabella</taxon>
    </lineage>
</organism>
<dbReference type="EMBL" id="CP015772">
    <property type="protein sequence ID" value="ANH80308.1"/>
    <property type="molecule type" value="Genomic_DNA"/>
</dbReference>
<proteinExistence type="predicted"/>
<dbReference type="AlphaFoldDB" id="A0A1A9HY02"/>
<protein>
    <submittedName>
        <fullName evidence="1">Uncharacterized protein</fullName>
    </submittedName>
</protein>
<accession>A0A1A9HY02</accession>
<dbReference type="Proteomes" id="UP000077667">
    <property type="component" value="Chromosome"/>
</dbReference>
<keyword evidence="2" id="KW-1185">Reference proteome</keyword>